<keyword evidence="2" id="KW-1185">Reference proteome</keyword>
<protein>
    <submittedName>
        <fullName evidence="1">Uncharacterized protein</fullName>
    </submittedName>
</protein>
<dbReference type="EMBL" id="CP046883">
    <property type="protein sequence ID" value="QNH96734.1"/>
    <property type="molecule type" value="Genomic_DNA"/>
</dbReference>
<name>A0A7G7YQG4_9CORY</name>
<dbReference type="RefSeq" id="WP_185770492.1">
    <property type="nucleotide sequence ID" value="NZ_WWCA01000010.1"/>
</dbReference>
<reference evidence="1 2" key="1">
    <citation type="submission" date="2019-12" db="EMBL/GenBank/DDBJ databases">
        <title>Corynebacterium sp. nov., isolated from feces of the Anser Albifrons in China.</title>
        <authorList>
            <person name="Liu Q."/>
        </authorList>
    </citation>
    <scope>NUCLEOTIDE SEQUENCE [LARGE SCALE GENOMIC DNA]</scope>
    <source>
        <strain evidence="1 2">23H37-10</strain>
    </source>
</reference>
<dbReference type="Proteomes" id="UP000515275">
    <property type="component" value="Chromosome"/>
</dbReference>
<accession>A0A7G7YQG4</accession>
<sequence>MSDTQFQSEVVDKVSWPFDTNLTLVWYPLRAELGAPEYCWYLPEGYDMGDCEEQKLNGWHYLSGKLLEETQDASEGIIMATAAWHSDSWLMFLNRCGSRAIVTLNNSAQARRLLDNQDIETSLLWGTFTN</sequence>
<gene>
    <name evidence="1" type="ORF">GP473_08800</name>
</gene>
<evidence type="ECO:0000313" key="1">
    <source>
        <dbReference type="EMBL" id="QNH96734.1"/>
    </source>
</evidence>
<organism evidence="1 2">
    <name type="scientific">Corynebacterium anserum</name>
    <dbReference type="NCBI Taxonomy" id="2684406"/>
    <lineage>
        <taxon>Bacteria</taxon>
        <taxon>Bacillati</taxon>
        <taxon>Actinomycetota</taxon>
        <taxon>Actinomycetes</taxon>
        <taxon>Mycobacteriales</taxon>
        <taxon>Corynebacteriaceae</taxon>
        <taxon>Corynebacterium</taxon>
    </lineage>
</organism>
<proteinExistence type="predicted"/>
<dbReference type="AlphaFoldDB" id="A0A7G7YQG4"/>
<evidence type="ECO:0000313" key="2">
    <source>
        <dbReference type="Proteomes" id="UP000515275"/>
    </source>
</evidence>
<dbReference type="KEGG" id="cans:GP473_08800"/>